<evidence type="ECO:0000256" key="10">
    <source>
        <dbReference type="ARBA" id="ARBA00023157"/>
    </source>
</evidence>
<dbReference type="InterPro" id="IPR017978">
    <property type="entry name" value="GPCR_3_C"/>
</dbReference>
<evidence type="ECO:0000313" key="21">
    <source>
        <dbReference type="EMBL" id="KAJ6216910.1"/>
    </source>
</evidence>
<evidence type="ECO:0000256" key="8">
    <source>
        <dbReference type="ARBA" id="ARBA00023040"/>
    </source>
</evidence>
<dbReference type="PROSITE" id="PS50259">
    <property type="entry name" value="G_PROTEIN_RECEP_F3_4"/>
    <property type="match status" value="1"/>
</dbReference>
<keyword evidence="22" id="KW-1185">Reference proteome</keyword>
<evidence type="ECO:0000256" key="13">
    <source>
        <dbReference type="ARBA" id="ARBA00023224"/>
    </source>
</evidence>
<keyword evidence="6 18" id="KW-1133">Transmembrane helix</keyword>
<keyword evidence="11" id="KW-0675">Receptor</keyword>
<dbReference type="EMBL" id="JAPWDV010000003">
    <property type="protein sequence ID" value="KAJ6216910.1"/>
    <property type="molecule type" value="Genomic_DNA"/>
</dbReference>
<dbReference type="AlphaFoldDB" id="A0A9Q0RK08"/>
<feature type="transmembrane region" description="Helical" evidence="18">
    <location>
        <begin position="623"/>
        <end position="641"/>
    </location>
</feature>
<comment type="similarity">
    <text evidence="2">Belongs to the G-protein coupled receptor 3 family.</text>
</comment>
<dbReference type="Pfam" id="PF22572">
    <property type="entry name" value="GPR158_179_EC"/>
    <property type="match status" value="1"/>
</dbReference>
<sequence>MNVHLGLFAFILQWIGSSSITSSSPYGNNNVLPSYEQILDWNVSYQEQSKTLNTLQKLHNSSAILHFIELSHNFTAGDLTNCKRISLSSLNFTIGTQAYEQFNQQADIAIRTSHFLTNLFSSNIHNNHSLQHLITNKDFYWSLLLANLQSNSLIHGAGISFSNNFLVNYLPNLKHFSPYLFRNVRANDTIKINLTTFKHLESSTETFRSEWFWKLGVHDIASTIIQWNNVNVASLNQIRGIWTSPYLDCGITKTWLTSYIVPFFKINTVNSISQTTLVGLVLVSIDLNQVDINQCSGQNSFFSDTHKCHTPSTQCQNVLGSGFRRGAYYCKCRPGFYYPNSTSPPYLATGLDNVNYHNFFDGNDVEEAFIETIIGPIDKQNQFYPHNFICLPCEPGCSDCDDNSPCLVKFNYVFRLFVFAFTTICIIVVLLFAILIFKFRYTKRVAASRWVMLETILIGALMLYTTVILRYYESSTTTCFLEPWFREIGFSFCYGSIVIKVYRIYAEFQTRKAHRVCVRDKDLLKYLMGIVLIVFGYMSAWTALVIDGIDNMRAVNLFGNSFNFTSKNILDEKFVENGLKFYVCRQLAWDYVTEIGELLFLLSGVYLTYRIRNAKKEVYRERMTLTLAILFETTISFVAYLVKHAMWSHPSMHPDHILLLYFVRCHSTVTPTLAILFLPKFFYKRSKRSTHHRTRHLSSAEVSDTLPDPISIHSAILSNGEIDIGEINLSDMDPEDIRTELRRMYTQLQIVRNKAMRNNNPHVSKRRGGRKSHRRFSLQHFHHKHKHDQEVTEVSRTPEDSTASIDGNTASCVPDGPSIGKPDTEFGNSSTSNTTKSYTHKHP</sequence>
<dbReference type="InterPro" id="IPR054714">
    <property type="entry name" value="GPR158_179_extracellular"/>
</dbReference>
<feature type="signal peptide" evidence="19">
    <location>
        <begin position="1"/>
        <end position="19"/>
    </location>
</feature>
<comment type="subcellular location">
    <subcellularLocation>
        <location evidence="1">Cell projection</location>
        <location evidence="1">Neuron projection</location>
    </subcellularLocation>
    <subcellularLocation>
        <location evidence="16">Postsynaptic cell membrane</location>
        <topology evidence="16">Multi-pass membrane protein</topology>
    </subcellularLocation>
</comment>
<dbReference type="PANTHER" id="PTHR32546">
    <property type="entry name" value="G-PROTEIN COUPLED RECEPTOR 158-RELATED"/>
    <property type="match status" value="1"/>
</dbReference>
<dbReference type="Pfam" id="PF00003">
    <property type="entry name" value="7tm_3"/>
    <property type="match status" value="1"/>
</dbReference>
<protein>
    <recommendedName>
        <fullName evidence="20">G-protein coupled receptors family 3 profile domain-containing protein</fullName>
    </recommendedName>
</protein>
<feature type="transmembrane region" description="Helical" evidence="18">
    <location>
        <begin position="661"/>
        <end position="683"/>
    </location>
</feature>
<comment type="caution">
    <text evidence="21">The sequence shown here is derived from an EMBL/GenBank/DDBJ whole genome shotgun (WGS) entry which is preliminary data.</text>
</comment>
<dbReference type="CDD" id="cd00054">
    <property type="entry name" value="EGF_CA"/>
    <property type="match status" value="1"/>
</dbReference>
<evidence type="ECO:0000256" key="11">
    <source>
        <dbReference type="ARBA" id="ARBA00023170"/>
    </source>
</evidence>
<evidence type="ECO:0000256" key="7">
    <source>
        <dbReference type="ARBA" id="ARBA00023018"/>
    </source>
</evidence>
<evidence type="ECO:0000256" key="15">
    <source>
        <dbReference type="ARBA" id="ARBA00023273"/>
    </source>
</evidence>
<evidence type="ECO:0000256" key="9">
    <source>
        <dbReference type="ARBA" id="ARBA00023136"/>
    </source>
</evidence>
<keyword evidence="15" id="KW-0966">Cell projection</keyword>
<keyword evidence="9 18" id="KW-0472">Membrane</keyword>
<dbReference type="GO" id="GO:0004930">
    <property type="term" value="F:G protein-coupled receptor activity"/>
    <property type="evidence" value="ECO:0007669"/>
    <property type="project" value="UniProtKB-KW"/>
</dbReference>
<feature type="compositionally biased region" description="Polar residues" evidence="17">
    <location>
        <begin position="792"/>
        <end position="811"/>
    </location>
</feature>
<dbReference type="GO" id="GO:0043005">
    <property type="term" value="C:neuron projection"/>
    <property type="evidence" value="ECO:0007669"/>
    <property type="project" value="UniProtKB-SubCell"/>
</dbReference>
<evidence type="ECO:0000256" key="3">
    <source>
        <dbReference type="ARBA" id="ARBA00022475"/>
    </source>
</evidence>
<dbReference type="SUPFAM" id="SSF57184">
    <property type="entry name" value="Growth factor receptor domain"/>
    <property type="match status" value="1"/>
</dbReference>
<organism evidence="21 22">
    <name type="scientific">Blomia tropicalis</name>
    <name type="common">Mite</name>
    <dbReference type="NCBI Taxonomy" id="40697"/>
    <lineage>
        <taxon>Eukaryota</taxon>
        <taxon>Metazoa</taxon>
        <taxon>Ecdysozoa</taxon>
        <taxon>Arthropoda</taxon>
        <taxon>Chelicerata</taxon>
        <taxon>Arachnida</taxon>
        <taxon>Acari</taxon>
        <taxon>Acariformes</taxon>
        <taxon>Sarcoptiformes</taxon>
        <taxon>Astigmata</taxon>
        <taxon>Glycyphagoidea</taxon>
        <taxon>Echimyopodidae</taxon>
        <taxon>Blomia</taxon>
    </lineage>
</organism>
<accession>A0A9Q0RK08</accession>
<feature type="transmembrane region" description="Helical" evidence="18">
    <location>
        <begin position="451"/>
        <end position="472"/>
    </location>
</feature>
<keyword evidence="5 19" id="KW-0732">Signal</keyword>
<feature type="compositionally biased region" description="Basic residues" evidence="17">
    <location>
        <begin position="763"/>
        <end position="786"/>
    </location>
</feature>
<feature type="domain" description="G-protein coupled receptors family 3 profile" evidence="20">
    <location>
        <begin position="414"/>
        <end position="682"/>
    </location>
</feature>
<evidence type="ECO:0000256" key="18">
    <source>
        <dbReference type="SAM" id="Phobius"/>
    </source>
</evidence>
<feature type="transmembrane region" description="Helical" evidence="18">
    <location>
        <begin position="523"/>
        <end position="546"/>
    </location>
</feature>
<evidence type="ECO:0000256" key="12">
    <source>
        <dbReference type="ARBA" id="ARBA00023180"/>
    </source>
</evidence>
<keyword evidence="4 18" id="KW-0812">Transmembrane</keyword>
<keyword evidence="8" id="KW-0297">G-protein coupled receptor</keyword>
<evidence type="ECO:0000256" key="5">
    <source>
        <dbReference type="ARBA" id="ARBA00022729"/>
    </source>
</evidence>
<feature type="chain" id="PRO_5040475924" description="G-protein coupled receptors family 3 profile domain-containing protein" evidence="19">
    <location>
        <begin position="20"/>
        <end position="843"/>
    </location>
</feature>
<dbReference type="CDD" id="cd15293">
    <property type="entry name" value="7tmC_GPR158-like"/>
    <property type="match status" value="1"/>
</dbReference>
<evidence type="ECO:0000256" key="2">
    <source>
        <dbReference type="ARBA" id="ARBA00007242"/>
    </source>
</evidence>
<dbReference type="Proteomes" id="UP001142055">
    <property type="component" value="Chromosome 3"/>
</dbReference>
<evidence type="ECO:0000256" key="6">
    <source>
        <dbReference type="ARBA" id="ARBA00022989"/>
    </source>
</evidence>
<evidence type="ECO:0000256" key="4">
    <source>
        <dbReference type="ARBA" id="ARBA00022692"/>
    </source>
</evidence>
<dbReference type="InterPro" id="IPR043458">
    <property type="entry name" value="GPR158/179"/>
</dbReference>
<feature type="compositionally biased region" description="Low complexity" evidence="17">
    <location>
        <begin position="828"/>
        <end position="837"/>
    </location>
</feature>
<dbReference type="OMA" id="GIYLCYR"/>
<evidence type="ECO:0000313" key="22">
    <source>
        <dbReference type="Proteomes" id="UP001142055"/>
    </source>
</evidence>
<keyword evidence="14" id="KW-0628">Postsynaptic cell membrane</keyword>
<dbReference type="GO" id="GO:0045211">
    <property type="term" value="C:postsynaptic membrane"/>
    <property type="evidence" value="ECO:0007669"/>
    <property type="project" value="UniProtKB-SubCell"/>
</dbReference>
<evidence type="ECO:0000256" key="17">
    <source>
        <dbReference type="SAM" id="MobiDB-lite"/>
    </source>
</evidence>
<name>A0A9Q0RK08_BLOTA</name>
<evidence type="ECO:0000256" key="1">
    <source>
        <dbReference type="ARBA" id="ARBA00004487"/>
    </source>
</evidence>
<evidence type="ECO:0000256" key="14">
    <source>
        <dbReference type="ARBA" id="ARBA00023257"/>
    </source>
</evidence>
<keyword evidence="10" id="KW-1015">Disulfide bond</keyword>
<evidence type="ECO:0000259" key="20">
    <source>
        <dbReference type="PROSITE" id="PS50259"/>
    </source>
</evidence>
<keyword evidence="3" id="KW-1003">Cell membrane</keyword>
<dbReference type="Gene3D" id="3.30.450.20">
    <property type="entry name" value="PAS domain"/>
    <property type="match status" value="1"/>
</dbReference>
<keyword evidence="7" id="KW-0770">Synapse</keyword>
<dbReference type="InterPro" id="IPR009030">
    <property type="entry name" value="Growth_fac_rcpt_cys_sf"/>
</dbReference>
<keyword evidence="13" id="KW-0807">Transducer</keyword>
<reference evidence="21" key="1">
    <citation type="submission" date="2022-12" db="EMBL/GenBank/DDBJ databases">
        <title>Genome assemblies of Blomia tropicalis.</title>
        <authorList>
            <person name="Cui Y."/>
        </authorList>
    </citation>
    <scope>NUCLEOTIDE SEQUENCE</scope>
    <source>
        <tissue evidence="21">Adult mites</tissue>
    </source>
</reference>
<feature type="transmembrane region" description="Helical" evidence="18">
    <location>
        <begin position="591"/>
        <end position="611"/>
    </location>
</feature>
<dbReference type="PANTHER" id="PTHR32546:SF26">
    <property type="entry name" value="SMOG, ISOFORM D"/>
    <property type="match status" value="1"/>
</dbReference>
<feature type="transmembrane region" description="Helical" evidence="18">
    <location>
        <begin position="484"/>
        <end position="502"/>
    </location>
</feature>
<evidence type="ECO:0000256" key="16">
    <source>
        <dbReference type="ARBA" id="ARBA00034104"/>
    </source>
</evidence>
<feature type="region of interest" description="Disordered" evidence="17">
    <location>
        <begin position="754"/>
        <end position="843"/>
    </location>
</feature>
<proteinExistence type="inferred from homology"/>
<gene>
    <name evidence="21" type="ORF">RDWZM_008067</name>
</gene>
<feature type="transmembrane region" description="Helical" evidence="18">
    <location>
        <begin position="412"/>
        <end position="439"/>
    </location>
</feature>
<evidence type="ECO:0000256" key="19">
    <source>
        <dbReference type="SAM" id="SignalP"/>
    </source>
</evidence>
<keyword evidence="12" id="KW-0325">Glycoprotein</keyword>